<proteinExistence type="inferred from homology"/>
<keyword evidence="3" id="KW-1003">Cell membrane</keyword>
<evidence type="ECO:0000313" key="12">
    <source>
        <dbReference type="Proteomes" id="UP000826616"/>
    </source>
</evidence>
<evidence type="ECO:0000256" key="4">
    <source>
        <dbReference type="ARBA" id="ARBA00022692"/>
    </source>
</evidence>
<organism evidence="10 11">
    <name type="scientific">Aneurinibacillus thermoaerophilus</name>
    <dbReference type="NCBI Taxonomy" id="143495"/>
    <lineage>
        <taxon>Bacteria</taxon>
        <taxon>Bacillati</taxon>
        <taxon>Bacillota</taxon>
        <taxon>Bacilli</taxon>
        <taxon>Bacillales</taxon>
        <taxon>Paenibacillaceae</taxon>
        <taxon>Aneurinibacillus group</taxon>
        <taxon>Aneurinibacillus</taxon>
    </lineage>
</organism>
<dbReference type="InterPro" id="IPR018076">
    <property type="entry name" value="T2SS_GspF_dom"/>
</dbReference>
<evidence type="ECO:0000256" key="2">
    <source>
        <dbReference type="ARBA" id="ARBA00005745"/>
    </source>
</evidence>
<evidence type="ECO:0000256" key="1">
    <source>
        <dbReference type="ARBA" id="ARBA00004651"/>
    </source>
</evidence>
<evidence type="ECO:0000256" key="6">
    <source>
        <dbReference type="ARBA" id="ARBA00023136"/>
    </source>
</evidence>
<protein>
    <submittedName>
        <fullName evidence="9">Type II secretion system F family protein</fullName>
    </submittedName>
    <submittedName>
        <fullName evidence="10">Type II secretory pathway, component PulF</fullName>
    </submittedName>
</protein>
<dbReference type="RefSeq" id="WP_082705926.1">
    <property type="nucleotide sequence ID" value="NZ_CP080764.1"/>
</dbReference>
<dbReference type="EMBL" id="CP080764">
    <property type="protein sequence ID" value="QYY41784.1"/>
    <property type="molecule type" value="Genomic_DNA"/>
</dbReference>
<evidence type="ECO:0000256" key="7">
    <source>
        <dbReference type="SAM" id="Phobius"/>
    </source>
</evidence>
<evidence type="ECO:0000313" key="11">
    <source>
        <dbReference type="Proteomes" id="UP000198956"/>
    </source>
</evidence>
<gene>
    <name evidence="9" type="ORF">K3F53_12775</name>
    <name evidence="10" type="ORF">SAMN04489735_101172</name>
</gene>
<dbReference type="InterPro" id="IPR042094">
    <property type="entry name" value="T2SS_GspF_sf"/>
</dbReference>
<feature type="domain" description="Type II secretion system protein GspF" evidence="8">
    <location>
        <begin position="24"/>
        <end position="143"/>
    </location>
</feature>
<sequence>MSRGNIKRMFRRARWPDDSLAYLSQHLSYLLAAGIPLLESLSLILHHFTPRKREELLRVQKKLESGASLSAALQQINVPPLFLSLVAAGEQHGRYDSSLAFAARYYRRRAIWKHQLCQLVSYPLLLLVLSCVCLWFLLHITLPHLFSIYDTMHLPLPPLTGWFIRVLSVLPASGIAVMGGAALGTGVIWLFWKRESLMFFMLRVPILRYWLKLKITHYFALQGGLLLEAGISVLEVCQLFQAKAPWLFVRNIMQQIEAELKRGHPLSRALQFHSCFTSELVRYVELGEEGGKVAECLLFYSEQMERQIRQQVEKTMRWLEPLILLLVGGVVLIVVLSFFLPVLQMMGELK</sequence>
<dbReference type="Pfam" id="PF00482">
    <property type="entry name" value="T2SSF"/>
    <property type="match status" value="2"/>
</dbReference>
<dbReference type="Proteomes" id="UP000826616">
    <property type="component" value="Chromosome"/>
</dbReference>
<reference evidence="9 12" key="2">
    <citation type="submission" date="2021-08" db="EMBL/GenBank/DDBJ databases">
        <title>Complete genome sequence of the strain Aneurinibacillus thermoaerophilus CCM 8960.</title>
        <authorList>
            <person name="Musilova J."/>
            <person name="Kourilova X."/>
            <person name="Pernicova I."/>
            <person name="Bezdicek M."/>
            <person name="Lengerova M."/>
            <person name="Obruca S."/>
            <person name="Sedlar K."/>
        </authorList>
    </citation>
    <scope>NUCLEOTIDE SEQUENCE [LARGE SCALE GENOMIC DNA]</scope>
    <source>
        <strain evidence="9 12">CCM 8960</strain>
    </source>
</reference>
<evidence type="ECO:0000256" key="5">
    <source>
        <dbReference type="ARBA" id="ARBA00022989"/>
    </source>
</evidence>
<keyword evidence="5 7" id="KW-1133">Transmembrane helix</keyword>
<dbReference type="InterPro" id="IPR003004">
    <property type="entry name" value="GspF/PilC"/>
</dbReference>
<evidence type="ECO:0000259" key="8">
    <source>
        <dbReference type="Pfam" id="PF00482"/>
    </source>
</evidence>
<dbReference type="GeneID" id="97142249"/>
<dbReference type="AlphaFoldDB" id="A0A1G7ZMW7"/>
<dbReference type="Proteomes" id="UP000198956">
    <property type="component" value="Unassembled WGS sequence"/>
</dbReference>
<keyword evidence="6 7" id="KW-0472">Membrane</keyword>
<keyword evidence="4 7" id="KW-0812">Transmembrane</keyword>
<feature type="transmembrane region" description="Helical" evidence="7">
    <location>
        <begin position="162"/>
        <end position="192"/>
    </location>
</feature>
<reference evidence="10 11" key="1">
    <citation type="submission" date="2016-10" db="EMBL/GenBank/DDBJ databases">
        <authorList>
            <person name="de Groot N.N."/>
        </authorList>
    </citation>
    <scope>NUCLEOTIDE SEQUENCE [LARGE SCALE GENOMIC DNA]</scope>
    <source>
        <strain evidence="10 11">L 420-91</strain>
    </source>
</reference>
<dbReference type="OrthoDB" id="9805682at2"/>
<evidence type="ECO:0000313" key="9">
    <source>
        <dbReference type="EMBL" id="QYY41784.1"/>
    </source>
</evidence>
<dbReference type="Gene3D" id="1.20.81.30">
    <property type="entry name" value="Type II secretion system (T2SS), domain F"/>
    <property type="match status" value="2"/>
</dbReference>
<dbReference type="PANTHER" id="PTHR30012">
    <property type="entry name" value="GENERAL SECRETION PATHWAY PROTEIN"/>
    <property type="match status" value="1"/>
</dbReference>
<comment type="similarity">
    <text evidence="2">Belongs to the GSP F family.</text>
</comment>
<dbReference type="PANTHER" id="PTHR30012:SF0">
    <property type="entry name" value="TYPE II SECRETION SYSTEM PROTEIN F-RELATED"/>
    <property type="match status" value="1"/>
</dbReference>
<evidence type="ECO:0000256" key="3">
    <source>
        <dbReference type="ARBA" id="ARBA00022475"/>
    </source>
</evidence>
<accession>A0A1G7ZMW7</accession>
<evidence type="ECO:0000313" key="10">
    <source>
        <dbReference type="EMBL" id="SDH10102.1"/>
    </source>
</evidence>
<dbReference type="GO" id="GO:0005886">
    <property type="term" value="C:plasma membrane"/>
    <property type="evidence" value="ECO:0007669"/>
    <property type="project" value="UniProtKB-SubCell"/>
</dbReference>
<keyword evidence="12" id="KW-1185">Reference proteome</keyword>
<comment type="subcellular location">
    <subcellularLocation>
        <location evidence="1">Cell membrane</location>
        <topology evidence="1">Multi-pass membrane protein</topology>
    </subcellularLocation>
</comment>
<feature type="transmembrane region" description="Helical" evidence="7">
    <location>
        <begin position="116"/>
        <end position="142"/>
    </location>
</feature>
<dbReference type="EMBL" id="FNDE01000011">
    <property type="protein sequence ID" value="SDH10102.1"/>
    <property type="molecule type" value="Genomic_DNA"/>
</dbReference>
<dbReference type="PRINTS" id="PR00812">
    <property type="entry name" value="BCTERIALGSPF"/>
</dbReference>
<feature type="transmembrane region" description="Helical" evidence="7">
    <location>
        <begin position="322"/>
        <end position="343"/>
    </location>
</feature>
<feature type="domain" description="Type II secretion system protein GspF" evidence="8">
    <location>
        <begin position="222"/>
        <end position="341"/>
    </location>
</feature>
<name>A0A1G7ZMW7_ANETH</name>